<feature type="DNA-binding region" description="H-T-H motif" evidence="3">
    <location>
        <begin position="25"/>
        <end position="44"/>
    </location>
</feature>
<dbReference type="Gene3D" id="1.10.357.10">
    <property type="entry name" value="Tetracycline Repressor, domain 2"/>
    <property type="match status" value="1"/>
</dbReference>
<dbReference type="SUPFAM" id="SSF48498">
    <property type="entry name" value="Tetracyclin repressor-like, C-terminal domain"/>
    <property type="match status" value="1"/>
</dbReference>
<dbReference type="SUPFAM" id="SSF46689">
    <property type="entry name" value="Homeodomain-like"/>
    <property type="match status" value="1"/>
</dbReference>
<dbReference type="EMBL" id="CALBWS010000029">
    <property type="protein sequence ID" value="CAH2716565.1"/>
    <property type="molecule type" value="Genomic_DNA"/>
</dbReference>
<organism evidence="5 6">
    <name type="scientific">Neobacillus rhizosphaerae</name>
    <dbReference type="NCBI Taxonomy" id="2880965"/>
    <lineage>
        <taxon>Bacteria</taxon>
        <taxon>Bacillati</taxon>
        <taxon>Bacillota</taxon>
        <taxon>Bacilli</taxon>
        <taxon>Bacillales</taxon>
        <taxon>Bacillaceae</taxon>
        <taxon>Neobacillus</taxon>
    </lineage>
</organism>
<dbReference type="InterPro" id="IPR036271">
    <property type="entry name" value="Tet_transcr_reg_TetR-rel_C_sf"/>
</dbReference>
<dbReference type="InterPro" id="IPR001647">
    <property type="entry name" value="HTH_TetR"/>
</dbReference>
<dbReference type="PANTHER" id="PTHR43479">
    <property type="entry name" value="ACREF/ENVCD OPERON REPRESSOR-RELATED"/>
    <property type="match status" value="1"/>
</dbReference>
<comment type="caution">
    <text evidence="5">The sequence shown here is derived from an EMBL/GenBank/DDBJ whole genome shotgun (WGS) entry which is preliminary data.</text>
</comment>
<dbReference type="Gene3D" id="1.10.10.60">
    <property type="entry name" value="Homeodomain-like"/>
    <property type="match status" value="1"/>
</dbReference>
<dbReference type="Proteomes" id="UP000838308">
    <property type="component" value="Unassembled WGS sequence"/>
</dbReference>
<dbReference type="InterPro" id="IPR050624">
    <property type="entry name" value="HTH-type_Tx_Regulator"/>
</dbReference>
<name>A0ABN8KVT3_9BACI</name>
<reference evidence="5" key="1">
    <citation type="submission" date="2022-04" db="EMBL/GenBank/DDBJ databases">
        <authorList>
            <person name="Criscuolo A."/>
        </authorList>
    </citation>
    <scope>NUCLEOTIDE SEQUENCE</scope>
    <source>
        <strain evidence="5">CIP111895</strain>
    </source>
</reference>
<evidence type="ECO:0000256" key="3">
    <source>
        <dbReference type="PROSITE-ProRule" id="PRU00335"/>
    </source>
</evidence>
<dbReference type="RefSeq" id="WP_248736819.1">
    <property type="nucleotide sequence ID" value="NZ_CALBWS010000029.1"/>
</dbReference>
<feature type="domain" description="HTH tetR-type" evidence="4">
    <location>
        <begin position="2"/>
        <end position="62"/>
    </location>
</feature>
<evidence type="ECO:0000313" key="6">
    <source>
        <dbReference type="Proteomes" id="UP000838308"/>
    </source>
</evidence>
<accession>A0ABN8KVT3</accession>
<evidence type="ECO:0000259" key="4">
    <source>
        <dbReference type="PROSITE" id="PS50977"/>
    </source>
</evidence>
<dbReference type="Pfam" id="PF17932">
    <property type="entry name" value="TetR_C_24"/>
    <property type="match status" value="1"/>
</dbReference>
<evidence type="ECO:0000256" key="1">
    <source>
        <dbReference type="ARBA" id="ARBA00022491"/>
    </source>
</evidence>
<sequence>MLSTGEKIVQASLRLFAQKGFEATSIRDIALESGINSATLYYYIKSKDDFLISIMNDELEGLIKNASEIVSTLTTPEQQIAGLVQMHVMAHGVHQLSMLVTDTEFRALHGENKVKIRNLRKKYEQIWTEVISNGEREGRFQHVEDPKLSTLAVLTMCTGVVHWYSPKGKKSLVTISENYTNMVLHLLGAKIEGKALSIHDLNLHASTKYYSETDGSDEQEMMM</sequence>
<dbReference type="PRINTS" id="PR00455">
    <property type="entry name" value="HTHTETR"/>
</dbReference>
<dbReference type="InterPro" id="IPR009057">
    <property type="entry name" value="Homeodomain-like_sf"/>
</dbReference>
<evidence type="ECO:0000256" key="2">
    <source>
        <dbReference type="ARBA" id="ARBA00023125"/>
    </source>
</evidence>
<keyword evidence="1" id="KW-0678">Repressor</keyword>
<dbReference type="PANTHER" id="PTHR43479:SF11">
    <property type="entry name" value="ACREF_ENVCD OPERON REPRESSOR-RELATED"/>
    <property type="match status" value="1"/>
</dbReference>
<dbReference type="PROSITE" id="PS50977">
    <property type="entry name" value="HTH_TETR_2"/>
    <property type="match status" value="1"/>
</dbReference>
<evidence type="ECO:0000313" key="5">
    <source>
        <dbReference type="EMBL" id="CAH2716565.1"/>
    </source>
</evidence>
<keyword evidence="2 3" id="KW-0238">DNA-binding</keyword>
<keyword evidence="6" id="KW-1185">Reference proteome</keyword>
<gene>
    <name evidence="5" type="primary">kstR2_2</name>
    <name evidence="5" type="ORF">BACCIP111895_03752</name>
</gene>
<dbReference type="Pfam" id="PF00440">
    <property type="entry name" value="TetR_N"/>
    <property type="match status" value="1"/>
</dbReference>
<proteinExistence type="predicted"/>
<dbReference type="InterPro" id="IPR041490">
    <property type="entry name" value="KstR2_TetR_C"/>
</dbReference>
<protein>
    <submittedName>
        <fullName evidence="5">HTH-type transcriptional repressor KstR2</fullName>
    </submittedName>
</protein>